<feature type="region of interest" description="Disordered" evidence="1">
    <location>
        <begin position="398"/>
        <end position="419"/>
    </location>
</feature>
<feature type="region of interest" description="Disordered" evidence="1">
    <location>
        <begin position="206"/>
        <end position="372"/>
    </location>
</feature>
<name>A0A2U3EKZ9_PURLI</name>
<feature type="region of interest" description="Disordered" evidence="1">
    <location>
        <begin position="22"/>
        <end position="140"/>
    </location>
</feature>
<dbReference type="AlphaFoldDB" id="A0A2U3EKZ9"/>
<reference evidence="2 3" key="1">
    <citation type="journal article" date="2016" name="Front. Microbiol.">
        <title>Genome and transcriptome sequences reveal the specific parasitism of the nematophagous Purpureocillium lilacinum 36-1.</title>
        <authorList>
            <person name="Xie J."/>
            <person name="Li S."/>
            <person name="Mo C."/>
            <person name="Xiao X."/>
            <person name="Peng D."/>
            <person name="Wang G."/>
            <person name="Xiao Y."/>
        </authorList>
    </citation>
    <scope>NUCLEOTIDE SEQUENCE [LARGE SCALE GENOMIC DNA]</scope>
    <source>
        <strain evidence="2 3">36-1</strain>
    </source>
</reference>
<gene>
    <name evidence="2" type="ORF">PCL_05810</name>
</gene>
<proteinExistence type="predicted"/>
<evidence type="ECO:0000256" key="1">
    <source>
        <dbReference type="SAM" id="MobiDB-lite"/>
    </source>
</evidence>
<dbReference type="EMBL" id="LCWV01000002">
    <property type="protein sequence ID" value="PWI75152.1"/>
    <property type="molecule type" value="Genomic_DNA"/>
</dbReference>
<protein>
    <submittedName>
        <fullName evidence="2">Uncharacterized protein</fullName>
    </submittedName>
</protein>
<feature type="compositionally biased region" description="Acidic residues" evidence="1">
    <location>
        <begin position="291"/>
        <end position="306"/>
    </location>
</feature>
<feature type="compositionally biased region" description="Polar residues" evidence="1">
    <location>
        <begin position="95"/>
        <end position="107"/>
    </location>
</feature>
<accession>A0A2U3EKZ9</accession>
<dbReference type="Proteomes" id="UP000245956">
    <property type="component" value="Unassembled WGS sequence"/>
</dbReference>
<feature type="compositionally biased region" description="Polar residues" evidence="1">
    <location>
        <begin position="56"/>
        <end position="68"/>
    </location>
</feature>
<comment type="caution">
    <text evidence="2">The sequence shown here is derived from an EMBL/GenBank/DDBJ whole genome shotgun (WGS) entry which is preliminary data.</text>
</comment>
<feature type="compositionally biased region" description="Low complexity" evidence="1">
    <location>
        <begin position="340"/>
        <end position="353"/>
    </location>
</feature>
<feature type="compositionally biased region" description="Basic residues" evidence="1">
    <location>
        <begin position="310"/>
        <end position="320"/>
    </location>
</feature>
<evidence type="ECO:0000313" key="2">
    <source>
        <dbReference type="EMBL" id="PWI75152.1"/>
    </source>
</evidence>
<sequence>MGRSQGVEGVVDDKVKVVAVEASASSTDLERAEASDEVSSKVTQPGSPVKSHAEGASTQDALPQQTPVNKGGRSVKSIVDWIESSGPSPSPTKGVISTSTTALTTKSPKPGVKASQPLSTISQLKRPRVPSSNVPNTADVDDDELSYLKYQEYFSDKPLGRRLDGVTEDLSKLPVEDIFKNAEKAVHSEPTRVRVHGIVGEAKGIAEEAAGSDDAVAKEPTGEQLSRGLGAMLPEPTQAEDNAEANAKPAAETNPAMSTDAPGSSDAITRDADCAADTEAGGNVRSYLAISDDDDDDDDLDSDDAELERKKHAQRARKRLPASSARFVQPRQPPEPPVPSSSTELTSSPTSQPQPSPTGVDGPSCPPIWPQQRQLHPIYESLVERDDLVPPLKFGYTHRWEDETDGDGEVPLPPLSASSKAARKIVSAPTSLAEAYVRDEIRAEQNWQWI</sequence>
<organism evidence="2 3">
    <name type="scientific">Purpureocillium lilacinum</name>
    <name type="common">Paecilomyces lilacinus</name>
    <dbReference type="NCBI Taxonomy" id="33203"/>
    <lineage>
        <taxon>Eukaryota</taxon>
        <taxon>Fungi</taxon>
        <taxon>Dikarya</taxon>
        <taxon>Ascomycota</taxon>
        <taxon>Pezizomycotina</taxon>
        <taxon>Sordariomycetes</taxon>
        <taxon>Hypocreomycetidae</taxon>
        <taxon>Hypocreales</taxon>
        <taxon>Ophiocordycipitaceae</taxon>
        <taxon>Purpureocillium</taxon>
    </lineage>
</organism>
<evidence type="ECO:0000313" key="3">
    <source>
        <dbReference type="Proteomes" id="UP000245956"/>
    </source>
</evidence>